<dbReference type="SUPFAM" id="SSF57829">
    <property type="entry name" value="Zn-binding ribosomal proteins"/>
    <property type="match status" value="1"/>
</dbReference>
<comment type="similarity">
    <text evidence="1">Belongs to the eukaryotic ribosomal protein eL42 family.</text>
</comment>
<dbReference type="EMBL" id="CM027684">
    <property type="protein sequence ID" value="KAG0530035.1"/>
    <property type="molecule type" value="Genomic_DNA"/>
</dbReference>
<organism evidence="5 6">
    <name type="scientific">Sorghum bicolor</name>
    <name type="common">Sorghum</name>
    <name type="synonym">Sorghum vulgare</name>
    <dbReference type="NCBI Taxonomy" id="4558"/>
    <lineage>
        <taxon>Eukaryota</taxon>
        <taxon>Viridiplantae</taxon>
        <taxon>Streptophyta</taxon>
        <taxon>Embryophyta</taxon>
        <taxon>Tracheophyta</taxon>
        <taxon>Spermatophyta</taxon>
        <taxon>Magnoliopsida</taxon>
        <taxon>Liliopsida</taxon>
        <taxon>Poales</taxon>
        <taxon>Poaceae</taxon>
        <taxon>PACMAD clade</taxon>
        <taxon>Panicoideae</taxon>
        <taxon>Andropogonodae</taxon>
        <taxon>Andropogoneae</taxon>
        <taxon>Sorghinae</taxon>
        <taxon>Sorghum</taxon>
    </lineage>
</organism>
<keyword evidence="3" id="KW-0687">Ribonucleoprotein</keyword>
<reference evidence="5" key="2">
    <citation type="submission" date="2020-10" db="EMBL/GenBank/DDBJ databases">
        <authorList>
            <person name="Cooper E.A."/>
            <person name="Brenton Z.W."/>
            <person name="Flinn B.S."/>
            <person name="Jenkins J."/>
            <person name="Shu S."/>
            <person name="Flowers D."/>
            <person name="Luo F."/>
            <person name="Wang Y."/>
            <person name="Xia P."/>
            <person name="Barry K."/>
            <person name="Daum C."/>
            <person name="Lipzen A."/>
            <person name="Yoshinaga Y."/>
            <person name="Schmutz J."/>
            <person name="Saski C."/>
            <person name="Vermerris W."/>
            <person name="Kresovich S."/>
        </authorList>
    </citation>
    <scope>NUCLEOTIDE SEQUENCE</scope>
</reference>
<sequence length="135" mass="15767">MATVVALRPRMRRGDAFTALEEAVSAARGRTPTPSSTKAKDLSVNIPKTKKTYCKNNECWKHTLHKVTQCKKGDYSLSAQEIRLLLRGCYFRKHILVLFGTYIWLWYLYDTFVIELRGKEVARRWILYVITYCEV</sequence>
<dbReference type="Proteomes" id="UP000807115">
    <property type="component" value="Chromosome 5"/>
</dbReference>
<dbReference type="InterPro" id="IPR011332">
    <property type="entry name" value="Ribosomal_zn-bd"/>
</dbReference>
<dbReference type="AlphaFoldDB" id="A0A921UGN2"/>
<evidence type="ECO:0000313" key="6">
    <source>
        <dbReference type="Proteomes" id="UP000807115"/>
    </source>
</evidence>
<dbReference type="PANTHER" id="PTHR10369">
    <property type="entry name" value="60S RIBOSOMAL PROTEIN L36A/L44"/>
    <property type="match status" value="1"/>
</dbReference>
<dbReference type="GO" id="GO:0005840">
    <property type="term" value="C:ribosome"/>
    <property type="evidence" value="ECO:0007669"/>
    <property type="project" value="UniProtKB-KW"/>
</dbReference>
<dbReference type="GO" id="GO:0006412">
    <property type="term" value="P:translation"/>
    <property type="evidence" value="ECO:0007669"/>
    <property type="project" value="InterPro"/>
</dbReference>
<dbReference type="InterPro" id="IPR000552">
    <property type="entry name" value="Ribosomal_eL44"/>
</dbReference>
<gene>
    <name evidence="5" type="ORF">BDA96_05G149600</name>
</gene>
<keyword evidence="4" id="KW-0472">Membrane</keyword>
<evidence type="ECO:0000256" key="4">
    <source>
        <dbReference type="SAM" id="Phobius"/>
    </source>
</evidence>
<protein>
    <submittedName>
        <fullName evidence="5">Uncharacterized protein</fullName>
    </submittedName>
</protein>
<evidence type="ECO:0000256" key="2">
    <source>
        <dbReference type="ARBA" id="ARBA00022980"/>
    </source>
</evidence>
<name>A0A921UGN2_SORBI</name>
<dbReference type="Gene3D" id="3.10.450.80">
    <property type="match status" value="1"/>
</dbReference>
<keyword evidence="2" id="KW-0689">Ribosomal protein</keyword>
<reference evidence="5" key="1">
    <citation type="journal article" date="2019" name="BMC Genomics">
        <title>A new reference genome for Sorghum bicolor reveals high levels of sequence similarity between sweet and grain genotypes: implications for the genetics of sugar metabolism.</title>
        <authorList>
            <person name="Cooper E.A."/>
            <person name="Brenton Z.W."/>
            <person name="Flinn B.S."/>
            <person name="Jenkins J."/>
            <person name="Shu S."/>
            <person name="Flowers D."/>
            <person name="Luo F."/>
            <person name="Wang Y."/>
            <person name="Xia P."/>
            <person name="Barry K."/>
            <person name="Daum C."/>
            <person name="Lipzen A."/>
            <person name="Yoshinaga Y."/>
            <person name="Schmutz J."/>
            <person name="Saski C."/>
            <person name="Vermerris W."/>
            <person name="Kresovich S."/>
        </authorList>
    </citation>
    <scope>NUCLEOTIDE SEQUENCE</scope>
</reference>
<comment type="caution">
    <text evidence="5">The sequence shown here is derived from an EMBL/GenBank/DDBJ whole genome shotgun (WGS) entry which is preliminary data.</text>
</comment>
<accession>A0A921UGN2</accession>
<dbReference type="GO" id="GO:0003735">
    <property type="term" value="F:structural constituent of ribosome"/>
    <property type="evidence" value="ECO:0007669"/>
    <property type="project" value="InterPro"/>
</dbReference>
<evidence type="ECO:0000256" key="1">
    <source>
        <dbReference type="ARBA" id="ARBA00009364"/>
    </source>
</evidence>
<proteinExistence type="inferred from homology"/>
<keyword evidence="4" id="KW-1133">Transmembrane helix</keyword>
<dbReference type="InterPro" id="IPR053708">
    <property type="entry name" value="Ribosomal_LSU_eL42"/>
</dbReference>
<evidence type="ECO:0000313" key="5">
    <source>
        <dbReference type="EMBL" id="KAG0530035.1"/>
    </source>
</evidence>
<evidence type="ECO:0000256" key="3">
    <source>
        <dbReference type="ARBA" id="ARBA00023274"/>
    </source>
</evidence>
<feature type="transmembrane region" description="Helical" evidence="4">
    <location>
        <begin position="90"/>
        <end position="109"/>
    </location>
</feature>
<keyword evidence="4" id="KW-0812">Transmembrane</keyword>
<dbReference type="GO" id="GO:1990904">
    <property type="term" value="C:ribonucleoprotein complex"/>
    <property type="evidence" value="ECO:0007669"/>
    <property type="project" value="UniProtKB-KW"/>
</dbReference>